<evidence type="ECO:0000313" key="4">
    <source>
        <dbReference type="Proteomes" id="UP000283310"/>
    </source>
</evidence>
<dbReference type="GO" id="GO:0000155">
    <property type="term" value="F:phosphorelay sensor kinase activity"/>
    <property type="evidence" value="ECO:0007669"/>
    <property type="project" value="InterPro"/>
</dbReference>
<feature type="transmembrane region" description="Helical" evidence="1">
    <location>
        <begin position="12"/>
        <end position="30"/>
    </location>
</feature>
<feature type="transmembrane region" description="Helical" evidence="1">
    <location>
        <begin position="50"/>
        <end position="73"/>
    </location>
</feature>
<dbReference type="EMBL" id="QRTW01000014">
    <property type="protein sequence ID" value="RGR12986.1"/>
    <property type="molecule type" value="Genomic_DNA"/>
</dbReference>
<dbReference type="PANTHER" id="PTHR34220:SF7">
    <property type="entry name" value="SENSOR HISTIDINE KINASE YPDA"/>
    <property type="match status" value="1"/>
</dbReference>
<sequence length="352" mass="41267">MEIQFNKFKKHIILIPIVSILYYMITFLIDKSYWLYIIKDEHPIKESVCFLIFGLILSFIFIEASIYFGYLIFKLLHNISDTYYKIIFCSILLFIANNVTAYLISYFLIYIDYDEIPYFYQNLYIFGILVTFISGIYITNVYFDEYKKIEKIKNGLEIKLLKEKQIKTDAKLNILKQQIDPHFMFNSFSTLSELIIESPNVAEKFLEHLSKIYRHILQNMNNNLTSIKEELHLFHSYMYLMGIRYKESIILNVSPTLQDITGYIPTASLQILAENAIKHNNLSPSCPLTISVYLAENYIVIENKLMPISSKLSSTKLGLKSIADRYSIFGDTLPIIQKTQEKFIVKLPIIQK</sequence>
<evidence type="ECO:0000259" key="2">
    <source>
        <dbReference type="Pfam" id="PF06580"/>
    </source>
</evidence>
<accession>A0A412DLQ4</accession>
<proteinExistence type="predicted"/>
<dbReference type="Pfam" id="PF06580">
    <property type="entry name" value="His_kinase"/>
    <property type="match status" value="1"/>
</dbReference>
<feature type="transmembrane region" description="Helical" evidence="1">
    <location>
        <begin position="85"/>
        <end position="111"/>
    </location>
</feature>
<dbReference type="InterPro" id="IPR050640">
    <property type="entry name" value="Bact_2-comp_sensor_kinase"/>
</dbReference>
<dbReference type="PANTHER" id="PTHR34220">
    <property type="entry name" value="SENSOR HISTIDINE KINASE YPDA"/>
    <property type="match status" value="1"/>
</dbReference>
<comment type="caution">
    <text evidence="3">The sequence shown here is derived from an EMBL/GenBank/DDBJ whole genome shotgun (WGS) entry which is preliminary data.</text>
</comment>
<reference evidence="3 4" key="1">
    <citation type="submission" date="2018-08" db="EMBL/GenBank/DDBJ databases">
        <title>A genome reference for cultivated species of the human gut microbiota.</title>
        <authorList>
            <person name="Zou Y."/>
            <person name="Xue W."/>
            <person name="Luo G."/>
        </authorList>
    </citation>
    <scope>NUCLEOTIDE SEQUENCE [LARGE SCALE GENOMIC DNA]</scope>
    <source>
        <strain evidence="3 4">AF26-20BH</strain>
    </source>
</reference>
<gene>
    <name evidence="3" type="ORF">DWY65_09350</name>
</gene>
<organism evidence="3 4">
    <name type="scientific">Bacteroides stercoris</name>
    <dbReference type="NCBI Taxonomy" id="46506"/>
    <lineage>
        <taxon>Bacteria</taxon>
        <taxon>Pseudomonadati</taxon>
        <taxon>Bacteroidota</taxon>
        <taxon>Bacteroidia</taxon>
        <taxon>Bacteroidales</taxon>
        <taxon>Bacteroidaceae</taxon>
        <taxon>Bacteroides</taxon>
    </lineage>
</organism>
<dbReference type="Proteomes" id="UP000283310">
    <property type="component" value="Unassembled WGS sequence"/>
</dbReference>
<keyword evidence="1" id="KW-0472">Membrane</keyword>
<dbReference type="RefSeq" id="WP_117903828.1">
    <property type="nucleotide sequence ID" value="NZ_JADNPL010000011.1"/>
</dbReference>
<protein>
    <recommendedName>
        <fullName evidence="2">Signal transduction histidine kinase internal region domain-containing protein</fullName>
    </recommendedName>
</protein>
<dbReference type="InterPro" id="IPR010559">
    <property type="entry name" value="Sig_transdc_His_kin_internal"/>
</dbReference>
<evidence type="ECO:0000313" key="3">
    <source>
        <dbReference type="EMBL" id="RGR12986.1"/>
    </source>
</evidence>
<evidence type="ECO:0000256" key="1">
    <source>
        <dbReference type="SAM" id="Phobius"/>
    </source>
</evidence>
<feature type="domain" description="Signal transduction histidine kinase internal region" evidence="2">
    <location>
        <begin position="170"/>
        <end position="248"/>
    </location>
</feature>
<name>A0A412DLQ4_BACSE</name>
<dbReference type="AlphaFoldDB" id="A0A412DLQ4"/>
<dbReference type="GO" id="GO:0016020">
    <property type="term" value="C:membrane"/>
    <property type="evidence" value="ECO:0007669"/>
    <property type="project" value="InterPro"/>
</dbReference>
<keyword evidence="1" id="KW-0812">Transmembrane</keyword>
<keyword evidence="1" id="KW-1133">Transmembrane helix</keyword>
<feature type="transmembrane region" description="Helical" evidence="1">
    <location>
        <begin position="123"/>
        <end position="143"/>
    </location>
</feature>